<dbReference type="PANTHER" id="PTHR33164:SF104">
    <property type="entry name" value="TRANSCRIPTIONAL REGULATORY PROTEIN"/>
    <property type="match status" value="1"/>
</dbReference>
<dbReference type="SMART" id="SM00347">
    <property type="entry name" value="HTH_MARR"/>
    <property type="match status" value="1"/>
</dbReference>
<dbReference type="InterPro" id="IPR036388">
    <property type="entry name" value="WH-like_DNA-bd_sf"/>
</dbReference>
<dbReference type="SUPFAM" id="SSF46785">
    <property type="entry name" value="Winged helix' DNA-binding domain"/>
    <property type="match status" value="1"/>
</dbReference>
<dbReference type="PROSITE" id="PS50995">
    <property type="entry name" value="HTH_MARR_2"/>
    <property type="match status" value="1"/>
</dbReference>
<dbReference type="EMBL" id="JBHUKU010000029">
    <property type="protein sequence ID" value="MFD2465184.1"/>
    <property type="molecule type" value="Genomic_DNA"/>
</dbReference>
<reference evidence="3" key="1">
    <citation type="journal article" date="2019" name="Int. J. Syst. Evol. Microbiol.">
        <title>The Global Catalogue of Microorganisms (GCM) 10K type strain sequencing project: providing services to taxonomists for standard genome sequencing and annotation.</title>
        <authorList>
            <consortium name="The Broad Institute Genomics Platform"/>
            <consortium name="The Broad Institute Genome Sequencing Center for Infectious Disease"/>
            <person name="Wu L."/>
            <person name="Ma J."/>
        </authorList>
    </citation>
    <scope>NUCLEOTIDE SEQUENCE [LARGE SCALE GENOMIC DNA]</scope>
    <source>
        <strain evidence="3">CGMCC 4.7643</strain>
    </source>
</reference>
<dbReference type="Gene3D" id="1.10.10.10">
    <property type="entry name" value="Winged helix-like DNA-binding domain superfamily/Winged helix DNA-binding domain"/>
    <property type="match status" value="1"/>
</dbReference>
<evidence type="ECO:0000313" key="3">
    <source>
        <dbReference type="Proteomes" id="UP001597419"/>
    </source>
</evidence>
<feature type="domain" description="HTH marR-type" evidence="1">
    <location>
        <begin position="7"/>
        <end position="143"/>
    </location>
</feature>
<comment type="caution">
    <text evidence="2">The sequence shown here is derived from an EMBL/GenBank/DDBJ whole genome shotgun (WGS) entry which is preliminary data.</text>
</comment>
<dbReference type="PRINTS" id="PR00598">
    <property type="entry name" value="HTHMARR"/>
</dbReference>
<keyword evidence="3" id="KW-1185">Reference proteome</keyword>
<accession>A0ABW5GWS0</accession>
<dbReference type="InterPro" id="IPR000835">
    <property type="entry name" value="HTH_MarR-typ"/>
</dbReference>
<gene>
    <name evidence="2" type="ORF">ACFSYJ_41660</name>
</gene>
<dbReference type="RefSeq" id="WP_345407322.1">
    <property type="nucleotide sequence ID" value="NZ_BAABHG010000022.1"/>
</dbReference>
<evidence type="ECO:0000259" key="1">
    <source>
        <dbReference type="PROSITE" id="PS50995"/>
    </source>
</evidence>
<evidence type="ECO:0000313" key="2">
    <source>
        <dbReference type="EMBL" id="MFD2465184.1"/>
    </source>
</evidence>
<dbReference type="InterPro" id="IPR039422">
    <property type="entry name" value="MarR/SlyA-like"/>
</dbReference>
<dbReference type="Pfam" id="PF12802">
    <property type="entry name" value="MarR_2"/>
    <property type="match status" value="1"/>
</dbReference>
<dbReference type="PANTHER" id="PTHR33164">
    <property type="entry name" value="TRANSCRIPTIONAL REGULATOR, MARR FAMILY"/>
    <property type="match status" value="1"/>
</dbReference>
<organism evidence="2 3">
    <name type="scientific">Amycolatopsis samaneae</name>
    <dbReference type="NCBI Taxonomy" id="664691"/>
    <lineage>
        <taxon>Bacteria</taxon>
        <taxon>Bacillati</taxon>
        <taxon>Actinomycetota</taxon>
        <taxon>Actinomycetes</taxon>
        <taxon>Pseudonocardiales</taxon>
        <taxon>Pseudonocardiaceae</taxon>
        <taxon>Amycolatopsis</taxon>
    </lineage>
</organism>
<dbReference type="Proteomes" id="UP001597419">
    <property type="component" value="Unassembled WGS sequence"/>
</dbReference>
<protein>
    <submittedName>
        <fullName evidence="2">MarR family winged helix-turn-helix transcriptional regulator</fullName>
    </submittedName>
</protein>
<name>A0ABW5GWS0_9PSEU</name>
<dbReference type="InterPro" id="IPR036390">
    <property type="entry name" value="WH_DNA-bd_sf"/>
</dbReference>
<sequence length="153" mass="17178">MTDRDPHLDAWRALLLAHNTAVRAIEQDVQRNGRVPLTWYDVLLELNAAGEDGLRMQEVANRVVLSRTRVSRLVEEMVRAGLVDRRLDPADKRASSAVITEEGRRALRETAPVYLDSIRAHFSSHLSGEEARILAEALGKVAHLRDVRLDGPK</sequence>
<proteinExistence type="predicted"/>